<dbReference type="Proteomes" id="UP000050421">
    <property type="component" value="Unassembled WGS sequence"/>
</dbReference>
<evidence type="ECO:0000313" key="1">
    <source>
        <dbReference type="EMBL" id="KPQ13463.1"/>
    </source>
</evidence>
<dbReference type="STRING" id="1305737.GCA_000526355_01665"/>
<dbReference type="EMBL" id="LJXT01000089">
    <property type="protein sequence ID" value="KPQ13463.1"/>
    <property type="molecule type" value="Genomic_DNA"/>
</dbReference>
<comment type="caution">
    <text evidence="1">The sequence shown here is derived from an EMBL/GenBank/DDBJ whole genome shotgun (WGS) entry which is preliminary data.</text>
</comment>
<accession>A0A0P7XZV1</accession>
<dbReference type="AlphaFoldDB" id="A0A0P7XZV1"/>
<organism evidence="1 2">
    <name type="scientific">Algoriphagus marincola HL-49</name>
    <dbReference type="NCBI Taxonomy" id="1305737"/>
    <lineage>
        <taxon>Bacteria</taxon>
        <taxon>Pseudomonadati</taxon>
        <taxon>Bacteroidota</taxon>
        <taxon>Cytophagia</taxon>
        <taxon>Cytophagales</taxon>
        <taxon>Cyclobacteriaceae</taxon>
        <taxon>Algoriphagus</taxon>
    </lineage>
</organism>
<reference evidence="1 2" key="1">
    <citation type="submission" date="2015-09" db="EMBL/GenBank/DDBJ databases">
        <title>Identification and resolution of microdiversity through metagenomic sequencing of parallel consortia.</title>
        <authorList>
            <person name="Nelson W.C."/>
            <person name="Romine M.F."/>
            <person name="Lindemann S.R."/>
        </authorList>
    </citation>
    <scope>NUCLEOTIDE SEQUENCE [LARGE SCALE GENOMIC DNA]</scope>
    <source>
        <strain evidence="1">HL-49</strain>
    </source>
</reference>
<dbReference type="NCBIfam" id="NF047401">
    <property type="entry name" value="TA_anti_VapB15"/>
    <property type="match status" value="1"/>
</dbReference>
<proteinExistence type="predicted"/>
<gene>
    <name evidence="1" type="ORF">HLUCCX10_12910</name>
</gene>
<name>A0A0P7XZV1_9BACT</name>
<dbReference type="OrthoDB" id="1122131at2"/>
<dbReference type="PATRIC" id="fig|1305737.6.peg.3238"/>
<evidence type="ECO:0000313" key="2">
    <source>
        <dbReference type="Proteomes" id="UP000050421"/>
    </source>
</evidence>
<protein>
    <submittedName>
        <fullName evidence="1">Toxin-antitoxin system antidote component</fullName>
    </submittedName>
</protein>
<sequence>METTAKLNLTFDQILALVEQLSGQEKLKLASVLEEELINSKLSGLLKTFRTDELDLKTLSDEIETVRKEIYERGKQKGHL</sequence>